<feature type="region of interest" description="Disordered" evidence="3">
    <location>
        <begin position="237"/>
        <end position="265"/>
    </location>
</feature>
<keyword evidence="6" id="KW-1185">Reference proteome</keyword>
<organism evidence="5 6">
    <name type="scientific">Blomia tropicalis</name>
    <name type="common">Mite</name>
    <dbReference type="NCBI Taxonomy" id="40697"/>
    <lineage>
        <taxon>Eukaryota</taxon>
        <taxon>Metazoa</taxon>
        <taxon>Ecdysozoa</taxon>
        <taxon>Arthropoda</taxon>
        <taxon>Chelicerata</taxon>
        <taxon>Arachnida</taxon>
        <taxon>Acari</taxon>
        <taxon>Acariformes</taxon>
        <taxon>Sarcoptiformes</taxon>
        <taxon>Astigmata</taxon>
        <taxon>Glycyphagoidea</taxon>
        <taxon>Echimyopodidae</taxon>
        <taxon>Blomia</taxon>
    </lineage>
</organism>
<reference evidence="5" key="1">
    <citation type="submission" date="2022-12" db="EMBL/GenBank/DDBJ databases">
        <title>Genome assemblies of Blomia tropicalis.</title>
        <authorList>
            <person name="Cui Y."/>
        </authorList>
    </citation>
    <scope>NUCLEOTIDE SEQUENCE</scope>
    <source>
        <tissue evidence="5">Adult mites</tissue>
    </source>
</reference>
<comment type="caution">
    <text evidence="5">The sequence shown here is derived from an EMBL/GenBank/DDBJ whole genome shotgun (WGS) entry which is preliminary data.</text>
</comment>
<protein>
    <recommendedName>
        <fullName evidence="4">Rad21/Rec8-like protein N-terminal domain-containing protein</fullName>
    </recommendedName>
</protein>
<evidence type="ECO:0000256" key="3">
    <source>
        <dbReference type="SAM" id="MobiDB-lite"/>
    </source>
</evidence>
<dbReference type="InterPro" id="IPR006910">
    <property type="entry name" value="Rad21_Rec8_N"/>
</dbReference>
<evidence type="ECO:0000313" key="5">
    <source>
        <dbReference type="EMBL" id="KAJ6219288.1"/>
    </source>
</evidence>
<dbReference type="PANTHER" id="PTHR12585:SF27">
    <property type="entry name" value="MEIOTIC RECOMBINATION PROTEIN REC8 HOMOLOG"/>
    <property type="match status" value="1"/>
</dbReference>
<evidence type="ECO:0000256" key="1">
    <source>
        <dbReference type="ARBA" id="ARBA00004123"/>
    </source>
</evidence>
<evidence type="ECO:0000256" key="2">
    <source>
        <dbReference type="ARBA" id="ARBA00023242"/>
    </source>
</evidence>
<dbReference type="Proteomes" id="UP001142055">
    <property type="component" value="Chromosome 2"/>
</dbReference>
<gene>
    <name evidence="5" type="ORF">RDWZM_005100</name>
</gene>
<keyword evidence="2" id="KW-0539">Nucleus</keyword>
<dbReference type="GO" id="GO:0030893">
    <property type="term" value="C:meiotic cohesin complex"/>
    <property type="evidence" value="ECO:0007669"/>
    <property type="project" value="TreeGrafter"/>
</dbReference>
<dbReference type="GO" id="GO:0005634">
    <property type="term" value="C:nucleus"/>
    <property type="evidence" value="ECO:0007669"/>
    <property type="project" value="UniProtKB-SubCell"/>
</dbReference>
<accession>A0A9Q0M3D6</accession>
<dbReference type="AlphaFoldDB" id="A0A9Q0M3D6"/>
<proteinExistence type="predicted"/>
<name>A0A9Q0M3D6_BLOTA</name>
<dbReference type="GO" id="GO:0003682">
    <property type="term" value="F:chromatin binding"/>
    <property type="evidence" value="ECO:0007669"/>
    <property type="project" value="TreeGrafter"/>
</dbReference>
<dbReference type="EMBL" id="JAPWDV010000002">
    <property type="protein sequence ID" value="KAJ6219288.1"/>
    <property type="molecule type" value="Genomic_DNA"/>
</dbReference>
<dbReference type="PANTHER" id="PTHR12585">
    <property type="entry name" value="SCC1 / RAD21 FAMILY MEMBER"/>
    <property type="match status" value="1"/>
</dbReference>
<evidence type="ECO:0000259" key="4">
    <source>
        <dbReference type="Pfam" id="PF04825"/>
    </source>
</evidence>
<sequence>MFYIPTVLKNRGPLSAIWILAHFPKQLQIRKILEIDVSATLNIVIDNRNSFSLELVNTLLLGISVAIKCQVHHIESRLNFIFHKLFKNQKLNQSSSRRTMFLSTEPIELALEENELPESIPNLEAFEAITEDNLVERSRLNTIKEYLPPPYQENEFLPEDYFGDSNQNSMFEGIEDLFDSSRRQSIEPTQPVPIVPMDIEMQVDPCNETGLETTLLDAQFPVQQIQNEPEPHETISFELESAPSKKKTQRRQPFQRNRRRRRPRINEYSQINVRNRFNSPTIDSLIKDLVLSRNEPYWFTEPYHSLLSCLGKYYHRGCHSQAIDENEQLEHQIELEPQQIHGSPELFPSEIIGDNFEEISPVVRDEPIIDFSKVTIPGQTADYISDIVETYEPIPEAITEQEFEPHRESFENLISFEPDMYPQLIEACDKITNKTEFADFFSKVLALESANYITTTQVMPNQVKIELVSNIQDQL</sequence>
<dbReference type="GO" id="GO:0051177">
    <property type="term" value="P:meiotic sister chromatid cohesion"/>
    <property type="evidence" value="ECO:0007669"/>
    <property type="project" value="TreeGrafter"/>
</dbReference>
<evidence type="ECO:0000313" key="6">
    <source>
        <dbReference type="Proteomes" id="UP001142055"/>
    </source>
</evidence>
<dbReference type="GO" id="GO:0006302">
    <property type="term" value="P:double-strand break repair"/>
    <property type="evidence" value="ECO:0007669"/>
    <property type="project" value="TreeGrafter"/>
</dbReference>
<dbReference type="InterPro" id="IPR039781">
    <property type="entry name" value="Rad21/Rec8-like"/>
</dbReference>
<comment type="subcellular location">
    <subcellularLocation>
        <location evidence="1">Nucleus</location>
    </subcellularLocation>
</comment>
<feature type="domain" description="Rad21/Rec8-like protein N-terminal" evidence="4">
    <location>
        <begin position="1"/>
        <end position="87"/>
    </location>
</feature>
<dbReference type="Pfam" id="PF04825">
    <property type="entry name" value="Rad21_Rec8_N"/>
    <property type="match status" value="1"/>
</dbReference>